<feature type="compositionally biased region" description="Polar residues" evidence="1">
    <location>
        <begin position="76"/>
        <end position="85"/>
    </location>
</feature>
<feature type="region of interest" description="Disordered" evidence="1">
    <location>
        <begin position="1"/>
        <end position="109"/>
    </location>
</feature>
<keyword evidence="3" id="KW-1185">Reference proteome</keyword>
<feature type="non-terminal residue" evidence="2">
    <location>
        <position position="211"/>
    </location>
</feature>
<gene>
    <name evidence="2" type="ORF">FOZ63_019420</name>
</gene>
<dbReference type="Proteomes" id="UP000553632">
    <property type="component" value="Unassembled WGS sequence"/>
</dbReference>
<comment type="caution">
    <text evidence="2">The sequence shown here is derived from an EMBL/GenBank/DDBJ whole genome shotgun (WGS) entry which is preliminary data.</text>
</comment>
<proteinExistence type="predicted"/>
<reference evidence="2 3" key="1">
    <citation type="submission" date="2020-04" db="EMBL/GenBank/DDBJ databases">
        <title>Perkinsus olseni comparative genomics.</title>
        <authorList>
            <person name="Bogema D.R."/>
        </authorList>
    </citation>
    <scope>NUCLEOTIDE SEQUENCE [LARGE SCALE GENOMIC DNA]</scope>
    <source>
        <strain evidence="2 3">ATCC PRA-207</strain>
    </source>
</reference>
<dbReference type="EMBL" id="JABANO010012957">
    <property type="protein sequence ID" value="KAF4740946.1"/>
    <property type="molecule type" value="Genomic_DNA"/>
</dbReference>
<dbReference type="AlphaFoldDB" id="A0A7J6T925"/>
<evidence type="ECO:0000313" key="2">
    <source>
        <dbReference type="EMBL" id="KAF4740946.1"/>
    </source>
</evidence>
<evidence type="ECO:0000256" key="1">
    <source>
        <dbReference type="SAM" id="MobiDB-lite"/>
    </source>
</evidence>
<sequence length="211" mass="22068">CDYGGQDRVAPSPTPAADYGGQEGEASPIPPSAPDYGGQEGEVAPVPPSSSDYGGQAERATPTPTSASDYGGQGAVTLTTTSEANRVSPEDPPGSRPPTIEDEDPATGEDQQVLPLWKTLRNEEFVRLGSTQGLSCKKFIDGSVTIPAGSVVFAFSRDYTGFARLLRSANCPAEALLQPLEVTVDRWTTSHDDIPTGPVSAATNDLIFIKA</sequence>
<accession>A0A7J6T925</accession>
<protein>
    <submittedName>
        <fullName evidence="2">Uncharacterized protein</fullName>
    </submittedName>
</protein>
<organism evidence="2 3">
    <name type="scientific">Perkinsus olseni</name>
    <name type="common">Perkinsus atlanticus</name>
    <dbReference type="NCBI Taxonomy" id="32597"/>
    <lineage>
        <taxon>Eukaryota</taxon>
        <taxon>Sar</taxon>
        <taxon>Alveolata</taxon>
        <taxon>Perkinsozoa</taxon>
        <taxon>Perkinsea</taxon>
        <taxon>Perkinsida</taxon>
        <taxon>Perkinsidae</taxon>
        <taxon>Perkinsus</taxon>
    </lineage>
</organism>
<feature type="non-terminal residue" evidence="2">
    <location>
        <position position="1"/>
    </location>
</feature>
<name>A0A7J6T925_PEROL</name>
<evidence type="ECO:0000313" key="3">
    <source>
        <dbReference type="Proteomes" id="UP000553632"/>
    </source>
</evidence>